<name>A0A921H658_9BACT</name>
<organism evidence="1 2">
    <name type="scientific">Butyricimonas virosa</name>
    <dbReference type="NCBI Taxonomy" id="544645"/>
    <lineage>
        <taxon>Bacteria</taxon>
        <taxon>Pseudomonadati</taxon>
        <taxon>Bacteroidota</taxon>
        <taxon>Bacteroidia</taxon>
        <taxon>Bacteroidales</taxon>
        <taxon>Odoribacteraceae</taxon>
        <taxon>Butyricimonas</taxon>
    </lineage>
</organism>
<dbReference type="EMBL" id="DYVS01000149">
    <property type="protein sequence ID" value="HJF70848.1"/>
    <property type="molecule type" value="Genomic_DNA"/>
</dbReference>
<protein>
    <submittedName>
        <fullName evidence="1">Uncharacterized protein</fullName>
    </submittedName>
</protein>
<dbReference type="Proteomes" id="UP000742098">
    <property type="component" value="Unassembled WGS sequence"/>
</dbReference>
<proteinExistence type="predicted"/>
<dbReference type="AlphaFoldDB" id="A0A921H658"/>
<accession>A0A921H658</accession>
<evidence type="ECO:0000313" key="1">
    <source>
        <dbReference type="EMBL" id="HJF70848.1"/>
    </source>
</evidence>
<reference evidence="1" key="1">
    <citation type="journal article" date="2021" name="PeerJ">
        <title>Extensive microbial diversity within the chicken gut microbiome revealed by metagenomics and culture.</title>
        <authorList>
            <person name="Gilroy R."/>
            <person name="Ravi A."/>
            <person name="Getino M."/>
            <person name="Pursley I."/>
            <person name="Horton D.L."/>
            <person name="Alikhan N.F."/>
            <person name="Baker D."/>
            <person name="Gharbi K."/>
            <person name="Hall N."/>
            <person name="Watson M."/>
            <person name="Adriaenssens E.M."/>
            <person name="Foster-Nyarko E."/>
            <person name="Jarju S."/>
            <person name="Secka A."/>
            <person name="Antonio M."/>
            <person name="Oren A."/>
            <person name="Chaudhuri R.R."/>
            <person name="La Ragione R."/>
            <person name="Hildebrand F."/>
            <person name="Pallen M.J."/>
        </authorList>
    </citation>
    <scope>NUCLEOTIDE SEQUENCE</scope>
    <source>
        <strain evidence="1">6966</strain>
    </source>
</reference>
<evidence type="ECO:0000313" key="2">
    <source>
        <dbReference type="Proteomes" id="UP000742098"/>
    </source>
</evidence>
<sequence>MKVQLINLGRNKVNEIVYPADMKVLQRIINKHVLTTCWELSPSGKEDNEHLVLRGMDVIGKIKILKQ</sequence>
<comment type="caution">
    <text evidence="1">The sequence shown here is derived from an EMBL/GenBank/DDBJ whole genome shotgun (WGS) entry which is preliminary data.</text>
</comment>
<gene>
    <name evidence="1" type="ORF">K8V05_08865</name>
</gene>
<reference evidence="1" key="2">
    <citation type="submission" date="2021-09" db="EMBL/GenBank/DDBJ databases">
        <authorList>
            <person name="Gilroy R."/>
        </authorList>
    </citation>
    <scope>NUCLEOTIDE SEQUENCE</scope>
    <source>
        <strain evidence="1">6966</strain>
    </source>
</reference>